<dbReference type="GO" id="GO:0004801">
    <property type="term" value="F:transaldolase activity"/>
    <property type="evidence" value="ECO:0007669"/>
    <property type="project" value="UniProtKB-UniRule"/>
</dbReference>
<dbReference type="SUPFAM" id="SSF51569">
    <property type="entry name" value="Aldolase"/>
    <property type="match status" value="1"/>
</dbReference>
<protein>
    <recommendedName>
        <fullName evidence="9">Probable transaldolase</fullName>
        <ecNumber evidence="9">2.2.1.2</ecNumber>
    </recommendedName>
</protein>
<keyword evidence="7 9" id="KW-0704">Schiff base</keyword>
<evidence type="ECO:0000256" key="5">
    <source>
        <dbReference type="ARBA" id="ARBA00022679"/>
    </source>
</evidence>
<evidence type="ECO:0000256" key="1">
    <source>
        <dbReference type="ARBA" id="ARBA00004496"/>
    </source>
</evidence>
<reference evidence="11" key="1">
    <citation type="submission" date="2017-09" db="EMBL/GenBank/DDBJ databases">
        <title>The Reconstruction of 2,631 Draft Metagenome-Assembled Genomes from the Global Oceans.</title>
        <authorList>
            <person name="Tully B.J."/>
            <person name="Graham E.D."/>
            <person name="Heidelberg J.F."/>
        </authorList>
    </citation>
    <scope>NUCLEOTIDE SEQUENCE [LARGE SCALE GENOMIC DNA]</scope>
</reference>
<dbReference type="FunFam" id="3.20.20.70:FF:000018">
    <property type="entry name" value="Probable transaldolase"/>
    <property type="match status" value="1"/>
</dbReference>
<gene>
    <name evidence="10" type="primary">fsa</name>
    <name evidence="9" type="synonym">tal</name>
    <name evidence="10" type="ORF">CMN54_07285</name>
</gene>
<evidence type="ECO:0000256" key="6">
    <source>
        <dbReference type="ARBA" id="ARBA00023126"/>
    </source>
</evidence>
<evidence type="ECO:0000256" key="4">
    <source>
        <dbReference type="ARBA" id="ARBA00022490"/>
    </source>
</evidence>
<dbReference type="Pfam" id="PF00923">
    <property type="entry name" value="TAL_FSA"/>
    <property type="match status" value="1"/>
</dbReference>
<dbReference type="GO" id="GO:0006098">
    <property type="term" value="P:pentose-phosphate shunt"/>
    <property type="evidence" value="ECO:0007669"/>
    <property type="project" value="UniProtKB-UniRule"/>
</dbReference>
<evidence type="ECO:0000256" key="3">
    <source>
        <dbReference type="ARBA" id="ARBA00005740"/>
    </source>
</evidence>
<dbReference type="HAMAP" id="MF_00494">
    <property type="entry name" value="Transaldolase_3b"/>
    <property type="match status" value="1"/>
</dbReference>
<dbReference type="InterPro" id="IPR013785">
    <property type="entry name" value="Aldolase_TIM"/>
</dbReference>
<keyword evidence="4 9" id="KW-0963">Cytoplasm</keyword>
<dbReference type="PROSITE" id="PS00958">
    <property type="entry name" value="TRANSALDOLASE_2"/>
    <property type="match status" value="1"/>
</dbReference>
<comment type="caution">
    <text evidence="10">The sequence shown here is derived from an EMBL/GenBank/DDBJ whole genome shotgun (WGS) entry which is preliminary data.</text>
</comment>
<comment type="pathway">
    <text evidence="2 9">Carbohydrate degradation; pentose phosphate pathway; D-glyceraldehyde 3-phosphate and beta-D-fructose 6-phosphate from D-ribose 5-phosphate and D-xylulose 5-phosphate (non-oxidative stage): step 2/3.</text>
</comment>
<dbReference type="PANTHER" id="PTHR10683">
    <property type="entry name" value="TRANSALDOLASE"/>
    <property type="match status" value="1"/>
</dbReference>
<name>A0A2D6YJ66_9DELT</name>
<organism evidence="10 11">
    <name type="scientific">SAR324 cluster bacterium</name>
    <dbReference type="NCBI Taxonomy" id="2024889"/>
    <lineage>
        <taxon>Bacteria</taxon>
        <taxon>Deltaproteobacteria</taxon>
        <taxon>SAR324 cluster</taxon>
    </lineage>
</organism>
<feature type="active site" description="Schiff-base intermediate with substrate" evidence="9">
    <location>
        <position position="83"/>
    </location>
</feature>
<evidence type="ECO:0000313" key="10">
    <source>
        <dbReference type="EMBL" id="MAH63231.1"/>
    </source>
</evidence>
<comment type="function">
    <text evidence="9">Transaldolase is important for the balance of metabolites in the pentose-phosphate pathway.</text>
</comment>
<evidence type="ECO:0000256" key="8">
    <source>
        <dbReference type="ARBA" id="ARBA00048810"/>
    </source>
</evidence>
<dbReference type="EMBL" id="NZEX01000083">
    <property type="protein sequence ID" value="MAH63231.1"/>
    <property type="molecule type" value="Genomic_DNA"/>
</dbReference>
<dbReference type="UniPathway" id="UPA00115">
    <property type="reaction ID" value="UER00414"/>
</dbReference>
<dbReference type="InterPro" id="IPR001585">
    <property type="entry name" value="TAL/FSA"/>
</dbReference>
<dbReference type="InterPro" id="IPR018225">
    <property type="entry name" value="Transaldolase_AS"/>
</dbReference>
<dbReference type="NCBIfam" id="TIGR00875">
    <property type="entry name" value="fsa_talC_mipB"/>
    <property type="match status" value="1"/>
</dbReference>
<dbReference type="InterPro" id="IPR022999">
    <property type="entry name" value="Transaldolase_3B"/>
</dbReference>
<dbReference type="GO" id="GO:0005975">
    <property type="term" value="P:carbohydrate metabolic process"/>
    <property type="evidence" value="ECO:0007669"/>
    <property type="project" value="InterPro"/>
</dbReference>
<dbReference type="InterPro" id="IPR033919">
    <property type="entry name" value="TSA/FSA_arc/bac"/>
</dbReference>
<sequence length="218" mass="23306">MKFFVDTADVTEIKKLNDIGIVDGVTTNPTIVAKSGRPIREVLAEICDIVDGPVSGEAVATDAEGMVREGLWLSEIADNLTVKVPVTTEGVKATKILSEKGIAVNVTACFSAGQALLAAKAGATFISPFVGRLDDVGANGIELIQDIRLIYDNFGFETEILTASVRGIGHLLEAARLGADVATVPPNILWQLFEHPMTDLVVQKFLQDWEKTGQKLGD</sequence>
<dbReference type="PANTHER" id="PTHR10683:SF40">
    <property type="entry name" value="FRUCTOSE-6-PHOSPHATE ALDOLASE 1-RELATED"/>
    <property type="match status" value="1"/>
</dbReference>
<dbReference type="Proteomes" id="UP000226525">
    <property type="component" value="Unassembled WGS sequence"/>
</dbReference>
<dbReference type="AlphaFoldDB" id="A0A2D6YJ66"/>
<keyword evidence="5 9" id="KW-0808">Transferase</keyword>
<dbReference type="Gene3D" id="3.20.20.70">
    <property type="entry name" value="Aldolase class I"/>
    <property type="match status" value="1"/>
</dbReference>
<dbReference type="InterPro" id="IPR004731">
    <property type="entry name" value="Transaldolase_3B/F6P_aldolase"/>
</dbReference>
<keyword evidence="6 9" id="KW-0570">Pentose shunt</keyword>
<comment type="subcellular location">
    <subcellularLocation>
        <location evidence="1 9">Cytoplasm</location>
    </subcellularLocation>
</comment>
<dbReference type="EC" id="2.2.1.2" evidence="9"/>
<dbReference type="PROSITE" id="PS01054">
    <property type="entry name" value="TRANSALDOLASE_1"/>
    <property type="match status" value="1"/>
</dbReference>
<comment type="catalytic activity">
    <reaction evidence="8 9">
        <text>D-sedoheptulose 7-phosphate + D-glyceraldehyde 3-phosphate = D-erythrose 4-phosphate + beta-D-fructose 6-phosphate</text>
        <dbReference type="Rhea" id="RHEA:17053"/>
        <dbReference type="ChEBI" id="CHEBI:16897"/>
        <dbReference type="ChEBI" id="CHEBI:57483"/>
        <dbReference type="ChEBI" id="CHEBI:57634"/>
        <dbReference type="ChEBI" id="CHEBI:59776"/>
        <dbReference type="EC" id="2.2.1.2"/>
    </reaction>
</comment>
<accession>A0A2D6YJ66</accession>
<dbReference type="GO" id="GO:0016832">
    <property type="term" value="F:aldehyde-lyase activity"/>
    <property type="evidence" value="ECO:0007669"/>
    <property type="project" value="InterPro"/>
</dbReference>
<dbReference type="CDD" id="cd00956">
    <property type="entry name" value="Transaldolase_FSA"/>
    <property type="match status" value="1"/>
</dbReference>
<evidence type="ECO:0000256" key="2">
    <source>
        <dbReference type="ARBA" id="ARBA00004857"/>
    </source>
</evidence>
<dbReference type="GO" id="GO:0005737">
    <property type="term" value="C:cytoplasm"/>
    <property type="evidence" value="ECO:0007669"/>
    <property type="project" value="UniProtKB-SubCell"/>
</dbReference>
<evidence type="ECO:0000313" key="11">
    <source>
        <dbReference type="Proteomes" id="UP000226525"/>
    </source>
</evidence>
<comment type="similarity">
    <text evidence="3 9">Belongs to the transaldolase family. Type 3B subfamily.</text>
</comment>
<evidence type="ECO:0000256" key="9">
    <source>
        <dbReference type="HAMAP-Rule" id="MF_00494"/>
    </source>
</evidence>
<proteinExistence type="inferred from homology"/>
<evidence type="ECO:0000256" key="7">
    <source>
        <dbReference type="ARBA" id="ARBA00023270"/>
    </source>
</evidence>